<sequence>MADEQPEFHDVVVIGAGVAGLRCASQLAKTEGVLDVLVVEASGRVGGRVMNDTSFIPGMSIEVGAEFMHGANTTLTRLAEEHSIGMREIFTWAQVRTRGQKQNINEIIFWPSYECKSERQIMLP</sequence>
<dbReference type="RefSeq" id="XP_009529537.1">
    <property type="nucleotide sequence ID" value="XM_009531242.1"/>
</dbReference>
<name>G4ZPG4_PHYSP</name>
<dbReference type="Pfam" id="PF01593">
    <property type="entry name" value="Amino_oxidase"/>
    <property type="match status" value="1"/>
</dbReference>
<dbReference type="InterPro" id="IPR050281">
    <property type="entry name" value="Flavin_monoamine_oxidase"/>
</dbReference>
<dbReference type="Proteomes" id="UP000002640">
    <property type="component" value="Unassembled WGS sequence"/>
</dbReference>
<gene>
    <name evidence="2" type="ORF">PHYSODRAFT_510345</name>
</gene>
<proteinExistence type="predicted"/>
<dbReference type="GeneID" id="20659110"/>
<dbReference type="SUPFAM" id="SSF51905">
    <property type="entry name" value="FAD/NAD(P)-binding domain"/>
    <property type="match status" value="1"/>
</dbReference>
<protein>
    <recommendedName>
        <fullName evidence="1">Amine oxidase domain-containing protein</fullName>
    </recommendedName>
</protein>
<dbReference type="EMBL" id="JH159155">
    <property type="protein sequence ID" value="EGZ15788.1"/>
    <property type="molecule type" value="Genomic_DNA"/>
</dbReference>
<dbReference type="InterPro" id="IPR002937">
    <property type="entry name" value="Amino_oxidase"/>
</dbReference>
<dbReference type="SMR" id="G4ZPG4"/>
<feature type="domain" description="Amine oxidase" evidence="1">
    <location>
        <begin position="18"/>
        <end position="84"/>
    </location>
</feature>
<evidence type="ECO:0000313" key="2">
    <source>
        <dbReference type="EMBL" id="EGZ15788.1"/>
    </source>
</evidence>
<evidence type="ECO:0000259" key="1">
    <source>
        <dbReference type="Pfam" id="PF01593"/>
    </source>
</evidence>
<dbReference type="GO" id="GO:0016491">
    <property type="term" value="F:oxidoreductase activity"/>
    <property type="evidence" value="ECO:0007669"/>
    <property type="project" value="InterPro"/>
</dbReference>
<organism evidence="2 3">
    <name type="scientific">Phytophthora sojae (strain P6497)</name>
    <name type="common">Soybean stem and root rot agent</name>
    <name type="synonym">Phytophthora megasperma f. sp. glycines</name>
    <dbReference type="NCBI Taxonomy" id="1094619"/>
    <lineage>
        <taxon>Eukaryota</taxon>
        <taxon>Sar</taxon>
        <taxon>Stramenopiles</taxon>
        <taxon>Oomycota</taxon>
        <taxon>Peronosporomycetes</taxon>
        <taxon>Peronosporales</taxon>
        <taxon>Peronosporaceae</taxon>
        <taxon>Phytophthora</taxon>
    </lineage>
</organism>
<dbReference type="Gene3D" id="3.50.50.60">
    <property type="entry name" value="FAD/NAD(P)-binding domain"/>
    <property type="match status" value="1"/>
</dbReference>
<dbReference type="AlphaFoldDB" id="G4ZPG4"/>
<dbReference type="InParanoid" id="G4ZPG4"/>
<reference evidence="2 3" key="1">
    <citation type="journal article" date="2006" name="Science">
        <title>Phytophthora genome sequences uncover evolutionary origins and mechanisms of pathogenesis.</title>
        <authorList>
            <person name="Tyler B.M."/>
            <person name="Tripathy S."/>
            <person name="Zhang X."/>
            <person name="Dehal P."/>
            <person name="Jiang R.H."/>
            <person name="Aerts A."/>
            <person name="Arredondo F.D."/>
            <person name="Baxter L."/>
            <person name="Bensasson D."/>
            <person name="Beynon J.L."/>
            <person name="Chapman J."/>
            <person name="Damasceno C.M."/>
            <person name="Dorrance A.E."/>
            <person name="Dou D."/>
            <person name="Dickerman A.W."/>
            <person name="Dubchak I.L."/>
            <person name="Garbelotto M."/>
            <person name="Gijzen M."/>
            <person name="Gordon S.G."/>
            <person name="Govers F."/>
            <person name="Grunwald N.J."/>
            <person name="Huang W."/>
            <person name="Ivors K.L."/>
            <person name="Jones R.W."/>
            <person name="Kamoun S."/>
            <person name="Krampis K."/>
            <person name="Lamour K.H."/>
            <person name="Lee M.K."/>
            <person name="McDonald W.H."/>
            <person name="Medina M."/>
            <person name="Meijer H.J."/>
            <person name="Nordberg E.K."/>
            <person name="Maclean D.J."/>
            <person name="Ospina-Giraldo M.D."/>
            <person name="Morris P.F."/>
            <person name="Phuntumart V."/>
            <person name="Putnam N.H."/>
            <person name="Rash S."/>
            <person name="Rose J.K."/>
            <person name="Sakihama Y."/>
            <person name="Salamov A.A."/>
            <person name="Savidor A."/>
            <person name="Scheuring C.F."/>
            <person name="Smith B.M."/>
            <person name="Sobral B.W."/>
            <person name="Terry A."/>
            <person name="Torto-Alalibo T.A."/>
            <person name="Win J."/>
            <person name="Xu Z."/>
            <person name="Zhang H."/>
            <person name="Grigoriev I.V."/>
            <person name="Rokhsar D.S."/>
            <person name="Boore J.L."/>
        </authorList>
    </citation>
    <scope>NUCLEOTIDE SEQUENCE [LARGE SCALE GENOMIC DNA]</scope>
    <source>
        <strain evidence="2 3">P6497</strain>
    </source>
</reference>
<dbReference type="PANTHER" id="PTHR10742:SF418">
    <property type="entry name" value="AMINE OXIDASE DOMAIN-CONTAINING PROTEIN"/>
    <property type="match status" value="1"/>
</dbReference>
<accession>G4ZPG4</accession>
<dbReference type="KEGG" id="psoj:PHYSODRAFT_510345"/>
<dbReference type="PANTHER" id="PTHR10742">
    <property type="entry name" value="FLAVIN MONOAMINE OXIDASE"/>
    <property type="match status" value="1"/>
</dbReference>
<dbReference type="InterPro" id="IPR036188">
    <property type="entry name" value="FAD/NAD-bd_sf"/>
</dbReference>
<keyword evidence="3" id="KW-1185">Reference proteome</keyword>
<dbReference type="STRING" id="1094619.G4ZPG4"/>
<evidence type="ECO:0000313" key="3">
    <source>
        <dbReference type="Proteomes" id="UP000002640"/>
    </source>
</evidence>
<dbReference type="OMA" id="YECKSER"/>